<dbReference type="InterPro" id="IPR052035">
    <property type="entry name" value="ZnF_BED_domain_contain"/>
</dbReference>
<dbReference type="AlphaFoldDB" id="A0A2U1LIZ7"/>
<sequence length="146" mass="16867">MCIWNGLSYQCQMFMYLGRLVPLVPNLYMYLERYLLLVSNTNVSGTVVMNGAKYLYVFGTLSNVDAKDGLEEHITSIDKIRNAVRYLRSSPARLTSFEESAEFEKIDCGRKPCLDVDTRWNSTFLMLETALKFQSAFERVYEDDVI</sequence>
<dbReference type="OrthoDB" id="1741548at2759"/>
<name>A0A2U1LIZ7_ARTAN</name>
<evidence type="ECO:0000313" key="1">
    <source>
        <dbReference type="EMBL" id="PWA48961.1"/>
    </source>
</evidence>
<reference evidence="1 2" key="1">
    <citation type="journal article" date="2018" name="Mol. Plant">
        <title>The genome of Artemisia annua provides insight into the evolution of Asteraceae family and artemisinin biosynthesis.</title>
        <authorList>
            <person name="Shen Q."/>
            <person name="Zhang L."/>
            <person name="Liao Z."/>
            <person name="Wang S."/>
            <person name="Yan T."/>
            <person name="Shi P."/>
            <person name="Liu M."/>
            <person name="Fu X."/>
            <person name="Pan Q."/>
            <person name="Wang Y."/>
            <person name="Lv Z."/>
            <person name="Lu X."/>
            <person name="Zhang F."/>
            <person name="Jiang W."/>
            <person name="Ma Y."/>
            <person name="Chen M."/>
            <person name="Hao X."/>
            <person name="Li L."/>
            <person name="Tang Y."/>
            <person name="Lv G."/>
            <person name="Zhou Y."/>
            <person name="Sun X."/>
            <person name="Brodelius P.E."/>
            <person name="Rose J.K.C."/>
            <person name="Tang K."/>
        </authorList>
    </citation>
    <scope>NUCLEOTIDE SEQUENCE [LARGE SCALE GENOMIC DNA]</scope>
    <source>
        <strain evidence="2">cv. Huhao1</strain>
        <tissue evidence="1">Leaf</tissue>
    </source>
</reference>
<comment type="caution">
    <text evidence="1">The sequence shown here is derived from an EMBL/GenBank/DDBJ whole genome shotgun (WGS) entry which is preliminary data.</text>
</comment>
<gene>
    <name evidence="1" type="ORF">CTI12_AA484630</name>
</gene>
<accession>A0A2U1LIZ7</accession>
<proteinExistence type="predicted"/>
<dbReference type="InterPro" id="IPR012337">
    <property type="entry name" value="RNaseH-like_sf"/>
</dbReference>
<dbReference type="PANTHER" id="PTHR46481:SF8">
    <property type="entry name" value="ZINC FINGER BED DOMAIN-CONTAINING PROTEIN RICESLEEPER 1-LIKE"/>
    <property type="match status" value="1"/>
</dbReference>
<dbReference type="PANTHER" id="PTHR46481">
    <property type="entry name" value="ZINC FINGER BED DOMAIN-CONTAINING PROTEIN 4"/>
    <property type="match status" value="1"/>
</dbReference>
<dbReference type="Proteomes" id="UP000245207">
    <property type="component" value="Unassembled WGS sequence"/>
</dbReference>
<organism evidence="1 2">
    <name type="scientific">Artemisia annua</name>
    <name type="common">Sweet wormwood</name>
    <dbReference type="NCBI Taxonomy" id="35608"/>
    <lineage>
        <taxon>Eukaryota</taxon>
        <taxon>Viridiplantae</taxon>
        <taxon>Streptophyta</taxon>
        <taxon>Embryophyta</taxon>
        <taxon>Tracheophyta</taxon>
        <taxon>Spermatophyta</taxon>
        <taxon>Magnoliopsida</taxon>
        <taxon>eudicotyledons</taxon>
        <taxon>Gunneridae</taxon>
        <taxon>Pentapetalae</taxon>
        <taxon>asterids</taxon>
        <taxon>campanulids</taxon>
        <taxon>Asterales</taxon>
        <taxon>Asteraceae</taxon>
        <taxon>Asteroideae</taxon>
        <taxon>Anthemideae</taxon>
        <taxon>Artemisiinae</taxon>
        <taxon>Artemisia</taxon>
    </lineage>
</organism>
<keyword evidence="2" id="KW-1185">Reference proteome</keyword>
<evidence type="ECO:0000313" key="2">
    <source>
        <dbReference type="Proteomes" id="UP000245207"/>
    </source>
</evidence>
<protein>
    <submittedName>
        <fullName evidence="1">Zinc finger, BED-type</fullName>
    </submittedName>
</protein>
<dbReference type="SUPFAM" id="SSF53098">
    <property type="entry name" value="Ribonuclease H-like"/>
    <property type="match status" value="1"/>
</dbReference>
<dbReference type="EMBL" id="PKPP01009145">
    <property type="protein sequence ID" value="PWA48961.1"/>
    <property type="molecule type" value="Genomic_DNA"/>
</dbReference>